<dbReference type="Pfam" id="PF14580">
    <property type="entry name" value="LRR_9"/>
    <property type="match status" value="1"/>
</dbReference>
<dbReference type="Proteomes" id="UP000054560">
    <property type="component" value="Unassembled WGS sequence"/>
</dbReference>
<dbReference type="AlphaFoldDB" id="A0A0L0G6K8"/>
<dbReference type="InterPro" id="IPR044640">
    <property type="entry name" value="RU2A"/>
</dbReference>
<protein>
    <submittedName>
        <fullName evidence="6">Uncharacterized protein</fullName>
    </submittedName>
</protein>
<dbReference type="eggNOG" id="KOG1644">
    <property type="taxonomic scope" value="Eukaryota"/>
</dbReference>
<evidence type="ECO:0000313" key="6">
    <source>
        <dbReference type="EMBL" id="KNC84637.1"/>
    </source>
</evidence>
<dbReference type="GO" id="GO:0000398">
    <property type="term" value="P:mRNA splicing, via spliceosome"/>
    <property type="evidence" value="ECO:0007669"/>
    <property type="project" value="InterPro"/>
</dbReference>
<dbReference type="Gene3D" id="3.80.10.10">
    <property type="entry name" value="Ribonuclease Inhibitor"/>
    <property type="match status" value="1"/>
</dbReference>
<dbReference type="STRING" id="667725.A0A0L0G6K8"/>
<evidence type="ECO:0000313" key="7">
    <source>
        <dbReference type="Proteomes" id="UP000054560"/>
    </source>
</evidence>
<accession>A0A0L0G6K8</accession>
<dbReference type="PROSITE" id="PS51450">
    <property type="entry name" value="LRR"/>
    <property type="match status" value="2"/>
</dbReference>
<dbReference type="InterPro" id="IPR001611">
    <property type="entry name" value="Leu-rich_rpt"/>
</dbReference>
<dbReference type="RefSeq" id="XP_014158539.1">
    <property type="nucleotide sequence ID" value="XM_014303064.1"/>
</dbReference>
<dbReference type="FunFam" id="3.80.10.10:FF:000026">
    <property type="entry name" value="U2 small nuclear ribonucleoprotein A"/>
    <property type="match status" value="1"/>
</dbReference>
<dbReference type="EMBL" id="KQ241751">
    <property type="protein sequence ID" value="KNC84637.1"/>
    <property type="molecule type" value="Genomic_DNA"/>
</dbReference>
<keyword evidence="7" id="KW-1185">Reference proteome</keyword>
<reference evidence="6 7" key="1">
    <citation type="submission" date="2011-02" db="EMBL/GenBank/DDBJ databases">
        <title>The Genome Sequence of Sphaeroforma arctica JP610.</title>
        <authorList>
            <consortium name="The Broad Institute Genome Sequencing Platform"/>
            <person name="Russ C."/>
            <person name="Cuomo C."/>
            <person name="Young S.K."/>
            <person name="Zeng Q."/>
            <person name="Gargeya S."/>
            <person name="Alvarado L."/>
            <person name="Berlin A."/>
            <person name="Chapman S.B."/>
            <person name="Chen Z."/>
            <person name="Freedman E."/>
            <person name="Gellesch M."/>
            <person name="Goldberg J."/>
            <person name="Griggs A."/>
            <person name="Gujja S."/>
            <person name="Heilman E."/>
            <person name="Heiman D."/>
            <person name="Howarth C."/>
            <person name="Mehta T."/>
            <person name="Neiman D."/>
            <person name="Pearson M."/>
            <person name="Roberts A."/>
            <person name="Saif S."/>
            <person name="Shea T."/>
            <person name="Shenoy N."/>
            <person name="Sisk P."/>
            <person name="Stolte C."/>
            <person name="Sykes S."/>
            <person name="White J."/>
            <person name="Yandava C."/>
            <person name="Burger G."/>
            <person name="Gray M.W."/>
            <person name="Holland P.W.H."/>
            <person name="King N."/>
            <person name="Lang F.B.F."/>
            <person name="Roger A.J."/>
            <person name="Ruiz-Trillo I."/>
            <person name="Haas B."/>
            <person name="Nusbaum C."/>
            <person name="Birren B."/>
        </authorList>
    </citation>
    <scope>NUCLEOTIDE SEQUENCE [LARGE SCALE GENOMIC DNA]</scope>
    <source>
        <strain evidence="6 7">JP610</strain>
    </source>
</reference>
<comment type="subcellular location">
    <subcellularLocation>
        <location evidence="1">Nucleus</location>
    </subcellularLocation>
</comment>
<dbReference type="InterPro" id="IPR032675">
    <property type="entry name" value="LRR_dom_sf"/>
</dbReference>
<proteinExistence type="inferred from homology"/>
<dbReference type="PANTHER" id="PTHR10552">
    <property type="entry name" value="U2 SMALL NUCLEAR RIBONUCLEOPROTEIN A"/>
    <property type="match status" value="1"/>
</dbReference>
<evidence type="ECO:0000256" key="1">
    <source>
        <dbReference type="ARBA" id="ARBA00004123"/>
    </source>
</evidence>
<keyword evidence="2" id="KW-0433">Leucine-rich repeat</keyword>
<dbReference type="PANTHER" id="PTHR10552:SF6">
    <property type="entry name" value="U2 SMALL NUCLEAR RIBONUCLEOPROTEIN A"/>
    <property type="match status" value="1"/>
</dbReference>
<keyword evidence="4" id="KW-0539">Nucleus</keyword>
<sequence length="251" mass="28744">MVRISNEMVQEAPQFLNPLREREIDLRNQKIPIIENLGATLDQFDTIDLSDNDITRLDGFPVLKRLKCLFLNNNRISIIATLTPSKMVGLEELVLSNNNLKEFGDIECIAKMENLRRLSLMRNPITAKKNYRSYMIFKIPQLIMLDYKKIKDKERELSKQIFGGEEGEKRVAQQVKHTNEEDLDGDAKVDAAELEARVEGLTAEQEEKIKTAILNTQSLDEIRRLEQILQSGIIPESGLQLDGDVDDEMES</sequence>
<dbReference type="SUPFAM" id="SSF52058">
    <property type="entry name" value="L domain-like"/>
    <property type="match status" value="1"/>
</dbReference>
<dbReference type="GO" id="GO:0005686">
    <property type="term" value="C:U2 snRNP"/>
    <property type="evidence" value="ECO:0007669"/>
    <property type="project" value="TreeGrafter"/>
</dbReference>
<gene>
    <name evidence="6" type="ORF">SARC_03167</name>
</gene>
<evidence type="ECO:0000256" key="2">
    <source>
        <dbReference type="ARBA" id="ARBA00022614"/>
    </source>
</evidence>
<comment type="similarity">
    <text evidence="5">Belongs to the U2 small nuclear ribonucleoprotein A family.</text>
</comment>
<keyword evidence="3" id="KW-0677">Repeat</keyword>
<dbReference type="GeneID" id="25903671"/>
<dbReference type="GO" id="GO:0030620">
    <property type="term" value="F:U2 snRNA binding"/>
    <property type="evidence" value="ECO:0007669"/>
    <property type="project" value="InterPro"/>
</dbReference>
<organism evidence="6 7">
    <name type="scientific">Sphaeroforma arctica JP610</name>
    <dbReference type="NCBI Taxonomy" id="667725"/>
    <lineage>
        <taxon>Eukaryota</taxon>
        <taxon>Ichthyosporea</taxon>
        <taxon>Ichthyophonida</taxon>
        <taxon>Sphaeroforma</taxon>
    </lineage>
</organism>
<dbReference type="OrthoDB" id="433501at2759"/>
<evidence type="ECO:0000256" key="4">
    <source>
        <dbReference type="ARBA" id="ARBA00023242"/>
    </source>
</evidence>
<name>A0A0L0G6K8_9EUKA</name>
<evidence type="ECO:0000256" key="3">
    <source>
        <dbReference type="ARBA" id="ARBA00022737"/>
    </source>
</evidence>
<evidence type="ECO:0000256" key="5">
    <source>
        <dbReference type="ARBA" id="ARBA00024196"/>
    </source>
</evidence>